<dbReference type="Pfam" id="PF03466">
    <property type="entry name" value="LysR_substrate"/>
    <property type="match status" value="1"/>
</dbReference>
<dbReference type="SUPFAM" id="SSF53850">
    <property type="entry name" value="Periplasmic binding protein-like II"/>
    <property type="match status" value="1"/>
</dbReference>
<dbReference type="AlphaFoldDB" id="A0AA40Y6I0"/>
<evidence type="ECO:0000259" key="1">
    <source>
        <dbReference type="Pfam" id="PF03466"/>
    </source>
</evidence>
<comment type="caution">
    <text evidence="2">The sequence shown here is derived from an EMBL/GenBank/DDBJ whole genome shotgun (WGS) entry which is preliminary data.</text>
</comment>
<gene>
    <name evidence="2" type="ORF">I5V89_18095</name>
</gene>
<dbReference type="Proteomes" id="UP000634179">
    <property type="component" value="Unassembled WGS sequence"/>
</dbReference>
<dbReference type="InterPro" id="IPR005119">
    <property type="entry name" value="LysR_subst-bd"/>
</dbReference>
<feature type="domain" description="LysR substrate-binding" evidence="1">
    <location>
        <begin position="18"/>
        <end position="123"/>
    </location>
</feature>
<evidence type="ECO:0000313" key="2">
    <source>
        <dbReference type="EMBL" id="MBH1791778.1"/>
    </source>
</evidence>
<evidence type="ECO:0000313" key="3">
    <source>
        <dbReference type="Proteomes" id="UP000634179"/>
    </source>
</evidence>
<reference evidence="2" key="1">
    <citation type="submission" date="2020-11" db="EMBL/GenBank/DDBJ databases">
        <title>Enhanced detection system for hospital associated transmission using whole genome sequencing surveillance.</title>
        <authorList>
            <person name="Harrison L.H."/>
            <person name="Van Tyne D."/>
            <person name="Marsh J.W."/>
            <person name="Griffith M.P."/>
            <person name="Snyder D.J."/>
            <person name="Cooper V.S."/>
            <person name="Mustapha M."/>
        </authorList>
    </citation>
    <scope>NUCLEOTIDE SEQUENCE</scope>
    <source>
        <strain evidence="2">STEN00053</strain>
    </source>
</reference>
<dbReference type="RefSeq" id="WP_053093494.1">
    <property type="nucleotide sequence ID" value="NZ_JANKBX010000003.1"/>
</dbReference>
<dbReference type="Gene3D" id="3.40.190.290">
    <property type="match status" value="1"/>
</dbReference>
<name>A0AA40Y6I0_STEMA</name>
<dbReference type="EMBL" id="JADUOV010000016">
    <property type="protein sequence ID" value="MBH1791778.1"/>
    <property type="molecule type" value="Genomic_DNA"/>
</dbReference>
<organism evidence="2 3">
    <name type="scientific">Stenotrophomonas maltophilia</name>
    <name type="common">Pseudomonas maltophilia</name>
    <name type="synonym">Xanthomonas maltophilia</name>
    <dbReference type="NCBI Taxonomy" id="40324"/>
    <lineage>
        <taxon>Bacteria</taxon>
        <taxon>Pseudomonadati</taxon>
        <taxon>Pseudomonadota</taxon>
        <taxon>Gammaproteobacteria</taxon>
        <taxon>Lysobacterales</taxon>
        <taxon>Lysobacteraceae</taxon>
        <taxon>Stenotrophomonas</taxon>
        <taxon>Stenotrophomonas maltophilia group</taxon>
    </lineage>
</organism>
<accession>A0AA40Y6I0</accession>
<sequence length="134" mass="14979">MAAPEVAQRIDARADFGAALCEEPLLAYSLNRPLMDAWLQFNQLDVRPPLPALLGQDLRGLQRPLQLGVGWTVLPHYLCADALKRGTLVEIEGPVGRARLDYYLMWTAAGLRQPRVPHARQALLWRLESKKGVS</sequence>
<protein>
    <recommendedName>
        <fullName evidence="1">LysR substrate-binding domain-containing protein</fullName>
    </recommendedName>
</protein>
<proteinExistence type="predicted"/>